<feature type="chain" id="PRO_5019207746" evidence="1">
    <location>
        <begin position="21"/>
        <end position="126"/>
    </location>
</feature>
<dbReference type="SUPFAM" id="SSF55221">
    <property type="entry name" value="Yeast killer toxins"/>
    <property type="match status" value="1"/>
</dbReference>
<name>A0A443HRS3_BYSSP</name>
<organism evidence="3 4">
    <name type="scientific">Byssochlamys spectabilis</name>
    <name type="common">Paecilomyces variotii</name>
    <dbReference type="NCBI Taxonomy" id="264951"/>
    <lineage>
        <taxon>Eukaryota</taxon>
        <taxon>Fungi</taxon>
        <taxon>Dikarya</taxon>
        <taxon>Ascomycota</taxon>
        <taxon>Pezizomycotina</taxon>
        <taxon>Eurotiomycetes</taxon>
        <taxon>Eurotiomycetidae</taxon>
        <taxon>Eurotiales</taxon>
        <taxon>Thermoascaceae</taxon>
        <taxon>Paecilomyces</taxon>
    </lineage>
</organism>
<comment type="caution">
    <text evidence="3">The sequence shown here is derived from an EMBL/GenBank/DDBJ whole genome shotgun (WGS) entry which is preliminary data.</text>
</comment>
<dbReference type="GO" id="GO:0005576">
    <property type="term" value="C:extracellular region"/>
    <property type="evidence" value="ECO:0007669"/>
    <property type="project" value="InterPro"/>
</dbReference>
<dbReference type="RefSeq" id="XP_028484115.1">
    <property type="nucleotide sequence ID" value="XM_028627058.1"/>
</dbReference>
<reference evidence="3 4" key="1">
    <citation type="journal article" date="2018" name="Front. Microbiol.">
        <title>Genomic and genetic insights into a cosmopolitan fungus, Paecilomyces variotii (Eurotiales).</title>
        <authorList>
            <person name="Urquhart A.S."/>
            <person name="Mondo S.J."/>
            <person name="Makela M.R."/>
            <person name="Hane J.K."/>
            <person name="Wiebenga A."/>
            <person name="He G."/>
            <person name="Mihaltcheva S."/>
            <person name="Pangilinan J."/>
            <person name="Lipzen A."/>
            <person name="Barry K."/>
            <person name="de Vries R.P."/>
            <person name="Grigoriev I.V."/>
            <person name="Idnurm A."/>
        </authorList>
    </citation>
    <scope>NUCLEOTIDE SEQUENCE [LARGE SCALE GENOMIC DNA]</scope>
    <source>
        <strain evidence="3 4">CBS 101075</strain>
    </source>
</reference>
<evidence type="ECO:0000313" key="3">
    <source>
        <dbReference type="EMBL" id="RWQ94470.1"/>
    </source>
</evidence>
<dbReference type="EMBL" id="RCNU01000007">
    <property type="protein sequence ID" value="RWQ94470.1"/>
    <property type="molecule type" value="Genomic_DNA"/>
</dbReference>
<dbReference type="InterPro" id="IPR011329">
    <property type="entry name" value="Killer_tox_Kp4/SMK"/>
</dbReference>
<dbReference type="Gene3D" id="3.30.430.10">
    <property type="entry name" value="Killer Toxin P4, subunit A"/>
    <property type="match status" value="1"/>
</dbReference>
<dbReference type="Proteomes" id="UP000283841">
    <property type="component" value="Unassembled WGS sequence"/>
</dbReference>
<dbReference type="AlphaFoldDB" id="A0A443HRS3"/>
<keyword evidence="4" id="KW-1185">Reference proteome</keyword>
<feature type="signal peptide" evidence="1">
    <location>
        <begin position="1"/>
        <end position="20"/>
    </location>
</feature>
<dbReference type="InterPro" id="IPR015131">
    <property type="entry name" value="Killer_tox_Kp4"/>
</dbReference>
<feature type="domain" description="Killer toxin Kp4" evidence="2">
    <location>
        <begin position="11"/>
        <end position="124"/>
    </location>
</feature>
<gene>
    <name evidence="3" type="ORF">C8Q69DRAFT_293660</name>
</gene>
<sequence length="126" mass="13152">MHYILNLTLITLGISSASEALGINCRGSSNCGGTLCSLSTIYSAVEQLPDGNLYNPGQHIACCGDPGVVSGLCAFTQNTDKQISAAQAKTLLQGLINHGCQKCGSNPFQDNNVAEGELTVNYVSQK</sequence>
<keyword evidence="1" id="KW-0732">Signal</keyword>
<evidence type="ECO:0000256" key="1">
    <source>
        <dbReference type="SAM" id="SignalP"/>
    </source>
</evidence>
<dbReference type="GeneID" id="39596335"/>
<dbReference type="Pfam" id="PF09044">
    <property type="entry name" value="Kp4"/>
    <property type="match status" value="1"/>
</dbReference>
<evidence type="ECO:0000259" key="2">
    <source>
        <dbReference type="Pfam" id="PF09044"/>
    </source>
</evidence>
<accession>A0A443HRS3</accession>
<dbReference type="VEuPathDB" id="FungiDB:C8Q69DRAFT_293660"/>
<protein>
    <submittedName>
        <fullName evidence="3">Killer toxin Kp4/SMK</fullName>
    </submittedName>
</protein>
<proteinExistence type="predicted"/>
<evidence type="ECO:0000313" key="4">
    <source>
        <dbReference type="Proteomes" id="UP000283841"/>
    </source>
</evidence>